<dbReference type="AlphaFoldDB" id="A0A1X2IZP7"/>
<accession>A0A1X2IZP7</accession>
<evidence type="ECO:0000256" key="1">
    <source>
        <dbReference type="SAM" id="Phobius"/>
    </source>
</evidence>
<sequence>MVGYPIVLVIGIGIADLGKIYFIMNSMEATLFCCSPFFYIYKMKMKMKKLFSSRECVIVSREYIS</sequence>
<reference evidence="2 3" key="1">
    <citation type="submission" date="2016-07" db="EMBL/GenBank/DDBJ databases">
        <title>Pervasive Adenine N6-methylation of Active Genes in Fungi.</title>
        <authorList>
            <consortium name="DOE Joint Genome Institute"/>
            <person name="Mondo S.J."/>
            <person name="Dannebaum R.O."/>
            <person name="Kuo R.C."/>
            <person name="Labutti K."/>
            <person name="Haridas S."/>
            <person name="Kuo A."/>
            <person name="Salamov A."/>
            <person name="Ahrendt S.R."/>
            <person name="Lipzen A."/>
            <person name="Sullivan W."/>
            <person name="Andreopoulos W.B."/>
            <person name="Clum A."/>
            <person name="Lindquist E."/>
            <person name="Daum C."/>
            <person name="Ramamoorthy G.K."/>
            <person name="Gryganskyi A."/>
            <person name="Culley D."/>
            <person name="Magnuson J.K."/>
            <person name="James T.Y."/>
            <person name="O'Malley M.A."/>
            <person name="Stajich J.E."/>
            <person name="Spatafora J.W."/>
            <person name="Visel A."/>
            <person name="Grigoriev I.V."/>
        </authorList>
    </citation>
    <scope>NUCLEOTIDE SEQUENCE [LARGE SCALE GENOMIC DNA]</scope>
    <source>
        <strain evidence="2 3">NRRL 1336</strain>
    </source>
</reference>
<feature type="transmembrane region" description="Helical" evidence="1">
    <location>
        <begin position="20"/>
        <end position="41"/>
    </location>
</feature>
<name>A0A1X2IZP7_9FUNG</name>
<evidence type="ECO:0000313" key="3">
    <source>
        <dbReference type="Proteomes" id="UP000193560"/>
    </source>
</evidence>
<dbReference type="Proteomes" id="UP000193560">
    <property type="component" value="Unassembled WGS sequence"/>
</dbReference>
<evidence type="ECO:0000313" key="2">
    <source>
        <dbReference type="EMBL" id="ORZ24181.1"/>
    </source>
</evidence>
<dbReference type="EMBL" id="MCGE01000002">
    <property type="protein sequence ID" value="ORZ24181.1"/>
    <property type="molecule type" value="Genomic_DNA"/>
</dbReference>
<proteinExistence type="predicted"/>
<organism evidence="2 3">
    <name type="scientific">Absidia repens</name>
    <dbReference type="NCBI Taxonomy" id="90262"/>
    <lineage>
        <taxon>Eukaryota</taxon>
        <taxon>Fungi</taxon>
        <taxon>Fungi incertae sedis</taxon>
        <taxon>Mucoromycota</taxon>
        <taxon>Mucoromycotina</taxon>
        <taxon>Mucoromycetes</taxon>
        <taxon>Mucorales</taxon>
        <taxon>Cunninghamellaceae</taxon>
        <taxon>Absidia</taxon>
    </lineage>
</organism>
<keyword evidence="1" id="KW-0812">Transmembrane</keyword>
<keyword evidence="3" id="KW-1185">Reference proteome</keyword>
<protein>
    <submittedName>
        <fullName evidence="2">Uncharacterized protein</fullName>
    </submittedName>
</protein>
<comment type="caution">
    <text evidence="2">The sequence shown here is derived from an EMBL/GenBank/DDBJ whole genome shotgun (WGS) entry which is preliminary data.</text>
</comment>
<keyword evidence="1" id="KW-0472">Membrane</keyword>
<keyword evidence="1" id="KW-1133">Transmembrane helix</keyword>
<gene>
    <name evidence="2" type="ORF">BCR42DRAFT_402400</name>
</gene>